<comment type="caution">
    <text evidence="2">The sequence shown here is derived from an EMBL/GenBank/DDBJ whole genome shotgun (WGS) entry which is preliminary data.</text>
</comment>
<sequence length="126" mass="14201">MKHPDKEDMSPRSISIRHYTQEQSRSRVLQHVGDPHRNITNTYRGPTRCPPRSKMDSYNYKEDMASNIDYKVVIELASLNHIGGVWASMSFGGSTATRDAPSSPSFLQTTSCRHEESYIQGGRVLG</sequence>
<protein>
    <submittedName>
        <fullName evidence="2">Uncharacterized protein</fullName>
    </submittedName>
</protein>
<feature type="region of interest" description="Disordered" evidence="1">
    <location>
        <begin position="35"/>
        <end position="54"/>
    </location>
</feature>
<evidence type="ECO:0000313" key="3">
    <source>
        <dbReference type="Proteomes" id="UP001497623"/>
    </source>
</evidence>
<dbReference type="EMBL" id="CAXKWB010009242">
    <property type="protein sequence ID" value="CAL4094028.1"/>
    <property type="molecule type" value="Genomic_DNA"/>
</dbReference>
<keyword evidence="3" id="KW-1185">Reference proteome</keyword>
<proteinExistence type="predicted"/>
<feature type="region of interest" description="Disordered" evidence="1">
    <location>
        <begin position="1"/>
        <end position="28"/>
    </location>
</feature>
<reference evidence="2 3" key="1">
    <citation type="submission" date="2024-05" db="EMBL/GenBank/DDBJ databases">
        <authorList>
            <person name="Wallberg A."/>
        </authorList>
    </citation>
    <scope>NUCLEOTIDE SEQUENCE [LARGE SCALE GENOMIC DNA]</scope>
</reference>
<dbReference type="Proteomes" id="UP001497623">
    <property type="component" value="Unassembled WGS sequence"/>
</dbReference>
<gene>
    <name evidence="2" type="ORF">MNOR_LOCUS15047</name>
</gene>
<organism evidence="2 3">
    <name type="scientific">Meganyctiphanes norvegica</name>
    <name type="common">Northern krill</name>
    <name type="synonym">Thysanopoda norvegica</name>
    <dbReference type="NCBI Taxonomy" id="48144"/>
    <lineage>
        <taxon>Eukaryota</taxon>
        <taxon>Metazoa</taxon>
        <taxon>Ecdysozoa</taxon>
        <taxon>Arthropoda</taxon>
        <taxon>Crustacea</taxon>
        <taxon>Multicrustacea</taxon>
        <taxon>Malacostraca</taxon>
        <taxon>Eumalacostraca</taxon>
        <taxon>Eucarida</taxon>
        <taxon>Euphausiacea</taxon>
        <taxon>Euphausiidae</taxon>
        <taxon>Meganyctiphanes</taxon>
    </lineage>
</organism>
<feature type="compositionally biased region" description="Basic and acidic residues" evidence="1">
    <location>
        <begin position="1"/>
        <end position="10"/>
    </location>
</feature>
<evidence type="ECO:0000256" key="1">
    <source>
        <dbReference type="SAM" id="MobiDB-lite"/>
    </source>
</evidence>
<evidence type="ECO:0000313" key="2">
    <source>
        <dbReference type="EMBL" id="CAL4094028.1"/>
    </source>
</evidence>
<name>A0AAV2QNS1_MEGNR</name>
<dbReference type="AlphaFoldDB" id="A0AAV2QNS1"/>
<accession>A0AAV2QNS1</accession>